<dbReference type="CDD" id="cd17329">
    <property type="entry name" value="MFS_MdtH_MDR_like"/>
    <property type="match status" value="1"/>
</dbReference>
<keyword evidence="5 7" id="KW-1133">Transmembrane helix</keyword>
<feature type="transmembrane region" description="Helical" evidence="7">
    <location>
        <begin position="46"/>
        <end position="65"/>
    </location>
</feature>
<dbReference type="Proteomes" id="UP000195991">
    <property type="component" value="Unassembled WGS sequence"/>
</dbReference>
<dbReference type="EMBL" id="FMBI01000030">
    <property type="protein sequence ID" value="SCC37935.1"/>
    <property type="molecule type" value="Genomic_DNA"/>
</dbReference>
<keyword evidence="4 7" id="KW-0812">Transmembrane</keyword>
<dbReference type="AlphaFoldDB" id="A0A1C4E346"/>
<keyword evidence="3" id="KW-1003">Cell membrane</keyword>
<evidence type="ECO:0000256" key="6">
    <source>
        <dbReference type="ARBA" id="ARBA00023136"/>
    </source>
</evidence>
<evidence type="ECO:0000256" key="5">
    <source>
        <dbReference type="ARBA" id="ARBA00022989"/>
    </source>
</evidence>
<evidence type="ECO:0000256" key="3">
    <source>
        <dbReference type="ARBA" id="ARBA00022475"/>
    </source>
</evidence>
<evidence type="ECO:0000313" key="9">
    <source>
        <dbReference type="EMBL" id="SCC37935.1"/>
    </source>
</evidence>
<comment type="subcellular location">
    <subcellularLocation>
        <location evidence="1">Cell membrane</location>
        <topology evidence="1">Multi-pass membrane protein</topology>
    </subcellularLocation>
</comment>
<evidence type="ECO:0000313" key="10">
    <source>
        <dbReference type="Proteomes" id="UP000195991"/>
    </source>
</evidence>
<dbReference type="PANTHER" id="PTHR23517:SF3">
    <property type="entry name" value="INTEGRAL MEMBRANE TRANSPORT PROTEIN"/>
    <property type="match status" value="1"/>
</dbReference>
<dbReference type="Gene3D" id="1.20.1250.20">
    <property type="entry name" value="MFS general substrate transporter like domains"/>
    <property type="match status" value="1"/>
</dbReference>
<dbReference type="PROSITE" id="PS50850">
    <property type="entry name" value="MFS"/>
    <property type="match status" value="1"/>
</dbReference>
<organism evidence="9 10">
    <name type="scientific">Bacillus thuringiensis</name>
    <dbReference type="NCBI Taxonomy" id="1428"/>
    <lineage>
        <taxon>Bacteria</taxon>
        <taxon>Bacillati</taxon>
        <taxon>Bacillota</taxon>
        <taxon>Bacilli</taxon>
        <taxon>Bacillales</taxon>
        <taxon>Bacillaceae</taxon>
        <taxon>Bacillus</taxon>
        <taxon>Bacillus cereus group</taxon>
    </lineage>
</organism>
<protein>
    <submittedName>
        <fullName evidence="9">A0A073K9J2 (MFS transporter)</fullName>
    </submittedName>
</protein>
<dbReference type="Pfam" id="PF07690">
    <property type="entry name" value="MFS_1"/>
    <property type="match status" value="2"/>
</dbReference>
<feature type="transmembrane region" description="Helical" evidence="7">
    <location>
        <begin position="362"/>
        <end position="385"/>
    </location>
</feature>
<dbReference type="InterPro" id="IPR020846">
    <property type="entry name" value="MFS_dom"/>
</dbReference>
<gene>
    <name evidence="9" type="ORF">BTT61001_02850</name>
</gene>
<keyword evidence="2" id="KW-0813">Transport</keyword>
<feature type="transmembrane region" description="Helical" evidence="7">
    <location>
        <begin position="140"/>
        <end position="161"/>
    </location>
</feature>
<reference evidence="9 10" key="1">
    <citation type="submission" date="2016-08" db="EMBL/GenBank/DDBJ databases">
        <authorList>
            <person name="Seilhamer J.J."/>
        </authorList>
    </citation>
    <scope>NUCLEOTIDE SEQUENCE [LARGE SCALE GENOMIC DNA]</scope>
    <source>
        <strain evidence="9 10">IEBC_T61001</strain>
    </source>
</reference>
<feature type="transmembrane region" description="Helical" evidence="7">
    <location>
        <begin position="271"/>
        <end position="290"/>
    </location>
</feature>
<feature type="transmembrane region" description="Helical" evidence="7">
    <location>
        <begin position="221"/>
        <end position="243"/>
    </location>
</feature>
<dbReference type="InterPro" id="IPR050171">
    <property type="entry name" value="MFS_Transporters"/>
</dbReference>
<proteinExistence type="predicted"/>
<dbReference type="PANTHER" id="PTHR23517">
    <property type="entry name" value="RESISTANCE PROTEIN MDTM, PUTATIVE-RELATED-RELATED"/>
    <property type="match status" value="1"/>
</dbReference>
<dbReference type="InterPro" id="IPR011701">
    <property type="entry name" value="MFS"/>
</dbReference>
<name>A0A1C4E346_BACTU</name>
<dbReference type="GO" id="GO:0022857">
    <property type="term" value="F:transmembrane transporter activity"/>
    <property type="evidence" value="ECO:0007669"/>
    <property type="project" value="InterPro"/>
</dbReference>
<feature type="transmembrane region" description="Helical" evidence="7">
    <location>
        <begin position="302"/>
        <end position="317"/>
    </location>
</feature>
<sequence length="426" mass="48077">MFQLNFKDLHINIKVRIFVLLLQSTTSNMILPFMSIYFSIHYGVKLAGLIMLFTVIGSILAGFYGGYLADQFGRKKILVISEFIRFLTIGFMALTNSPLFTIPIITMVLLFINNSCFGLANPAREAMIIDVSTPETRKFIYSLTYWVNNFSLAIGTLLGAFLFNKYFFYILLVTTVVILTTCIVMYYFIEETRPQEFDNKKTKSKIINIFSSYRDVFKDKLFLKFFIASLLTLGIELQLGYYIGIRLANEFKAQTLINILGLNITLNGVEMYGVLRTENTILVIILAFLVAKLTKSLSDQRSLYMGILLFTFGYMVLGVSNNAWVLLLSTVILTIGELMYVPIKRVLLADVVKESMRSRYMAVNSLTFRGGLVMGSLGITLGALIPAWGMSIIYGLMGFVSILLFSKVYKGKKEINLINLKGSAKL</sequence>
<feature type="transmembrane region" description="Helical" evidence="7">
    <location>
        <begin position="391"/>
        <end position="409"/>
    </location>
</feature>
<keyword evidence="6 7" id="KW-0472">Membrane</keyword>
<evidence type="ECO:0000256" key="4">
    <source>
        <dbReference type="ARBA" id="ARBA00022692"/>
    </source>
</evidence>
<feature type="transmembrane region" description="Helical" evidence="7">
    <location>
        <begin position="167"/>
        <end position="189"/>
    </location>
</feature>
<dbReference type="InterPro" id="IPR036259">
    <property type="entry name" value="MFS_trans_sf"/>
</dbReference>
<evidence type="ECO:0000256" key="7">
    <source>
        <dbReference type="SAM" id="Phobius"/>
    </source>
</evidence>
<feature type="transmembrane region" description="Helical" evidence="7">
    <location>
        <begin position="17"/>
        <end position="40"/>
    </location>
</feature>
<feature type="transmembrane region" description="Helical" evidence="7">
    <location>
        <begin position="100"/>
        <end position="120"/>
    </location>
</feature>
<evidence type="ECO:0000256" key="2">
    <source>
        <dbReference type="ARBA" id="ARBA00022448"/>
    </source>
</evidence>
<dbReference type="SUPFAM" id="SSF103473">
    <property type="entry name" value="MFS general substrate transporter"/>
    <property type="match status" value="1"/>
</dbReference>
<dbReference type="GO" id="GO:0005886">
    <property type="term" value="C:plasma membrane"/>
    <property type="evidence" value="ECO:0007669"/>
    <property type="project" value="UniProtKB-SubCell"/>
</dbReference>
<evidence type="ECO:0000256" key="1">
    <source>
        <dbReference type="ARBA" id="ARBA00004651"/>
    </source>
</evidence>
<dbReference type="PROSITE" id="PS00216">
    <property type="entry name" value="SUGAR_TRANSPORT_1"/>
    <property type="match status" value="1"/>
</dbReference>
<evidence type="ECO:0000259" key="8">
    <source>
        <dbReference type="PROSITE" id="PS50850"/>
    </source>
</evidence>
<feature type="domain" description="Major facilitator superfamily (MFS) profile" evidence="8">
    <location>
        <begin position="1"/>
        <end position="413"/>
    </location>
</feature>
<accession>A0A1C4E346</accession>
<dbReference type="InterPro" id="IPR005829">
    <property type="entry name" value="Sugar_transporter_CS"/>
</dbReference>